<evidence type="ECO:0000313" key="3">
    <source>
        <dbReference type="Proteomes" id="UP000244722"/>
    </source>
</evidence>
<evidence type="ECO:0000313" key="2">
    <source>
        <dbReference type="EMBL" id="PUU75089.1"/>
    </source>
</evidence>
<name>A0A2T6ZHY6_TUBBO</name>
<protein>
    <submittedName>
        <fullName evidence="2">Uncharacterized protein</fullName>
    </submittedName>
</protein>
<comment type="caution">
    <text evidence="2">The sequence shown here is derived from an EMBL/GenBank/DDBJ whole genome shotgun (WGS) entry which is preliminary data.</text>
</comment>
<proteinExistence type="predicted"/>
<feature type="region of interest" description="Disordered" evidence="1">
    <location>
        <begin position="69"/>
        <end position="88"/>
    </location>
</feature>
<organism evidence="2 3">
    <name type="scientific">Tuber borchii</name>
    <name type="common">White truffle</name>
    <dbReference type="NCBI Taxonomy" id="42251"/>
    <lineage>
        <taxon>Eukaryota</taxon>
        <taxon>Fungi</taxon>
        <taxon>Dikarya</taxon>
        <taxon>Ascomycota</taxon>
        <taxon>Pezizomycotina</taxon>
        <taxon>Pezizomycetes</taxon>
        <taxon>Pezizales</taxon>
        <taxon>Tuberaceae</taxon>
        <taxon>Tuber</taxon>
    </lineage>
</organism>
<sequence length="88" mass="9821">MHLFYATTLATREPRDFSGRMYCFWKRESDCGKVAGIMPGNIIYLKQGNEIPAGVELIEVSADLRRTKPPGGAVGHSDSHLEEKWIGL</sequence>
<dbReference type="Proteomes" id="UP000244722">
    <property type="component" value="Unassembled WGS sequence"/>
</dbReference>
<dbReference type="EMBL" id="NESQ01000251">
    <property type="protein sequence ID" value="PUU75089.1"/>
    <property type="molecule type" value="Genomic_DNA"/>
</dbReference>
<reference evidence="2 3" key="1">
    <citation type="submission" date="2017-04" db="EMBL/GenBank/DDBJ databases">
        <title>Draft genome sequence of Tuber borchii Vittad., a whitish edible truffle.</title>
        <authorList>
            <consortium name="DOE Joint Genome Institute"/>
            <person name="Murat C."/>
            <person name="Kuo A."/>
            <person name="Barry K.W."/>
            <person name="Clum A."/>
            <person name="Dockter R.B."/>
            <person name="Fauchery L."/>
            <person name="Iotti M."/>
            <person name="Kohler A."/>
            <person name="Labutti K."/>
            <person name="Lindquist E.A."/>
            <person name="Lipzen A."/>
            <person name="Ohm R.A."/>
            <person name="Wang M."/>
            <person name="Grigoriev I.V."/>
            <person name="Zambonelli A."/>
            <person name="Martin F.M."/>
        </authorList>
    </citation>
    <scope>NUCLEOTIDE SEQUENCE [LARGE SCALE GENOMIC DNA]</scope>
    <source>
        <strain evidence="2 3">Tbo3840</strain>
    </source>
</reference>
<keyword evidence="3" id="KW-1185">Reference proteome</keyword>
<evidence type="ECO:0000256" key="1">
    <source>
        <dbReference type="SAM" id="MobiDB-lite"/>
    </source>
</evidence>
<accession>A0A2T6ZHY6</accession>
<feature type="compositionally biased region" description="Basic and acidic residues" evidence="1">
    <location>
        <begin position="77"/>
        <end position="88"/>
    </location>
</feature>
<gene>
    <name evidence="2" type="ORF">B9Z19DRAFT_1195728</name>
</gene>
<dbReference type="AlphaFoldDB" id="A0A2T6ZHY6"/>